<protein>
    <submittedName>
        <fullName evidence="1">Uncharacterized protein</fullName>
    </submittedName>
</protein>
<comment type="caution">
    <text evidence="1">The sequence shown here is derived from an EMBL/GenBank/DDBJ whole genome shotgun (WGS) entry which is preliminary data.</text>
</comment>
<gene>
    <name evidence="1" type="ORF">AFUS01_LOCUS9712</name>
</gene>
<feature type="non-terminal residue" evidence="1">
    <location>
        <position position="58"/>
    </location>
</feature>
<reference evidence="1" key="1">
    <citation type="submission" date="2021-06" db="EMBL/GenBank/DDBJ databases">
        <authorList>
            <person name="Hodson N. C."/>
            <person name="Mongue J. A."/>
            <person name="Jaron S. K."/>
        </authorList>
    </citation>
    <scope>NUCLEOTIDE SEQUENCE</scope>
</reference>
<keyword evidence="2" id="KW-1185">Reference proteome</keyword>
<dbReference type="OrthoDB" id="413572at2759"/>
<dbReference type="Proteomes" id="UP000708208">
    <property type="component" value="Unassembled WGS sequence"/>
</dbReference>
<evidence type="ECO:0000313" key="1">
    <source>
        <dbReference type="EMBL" id="CAG7720435.1"/>
    </source>
</evidence>
<proteinExistence type="predicted"/>
<sequence>PDMINKIYPVLLKRLDDVSNEIRLFTCTCLQATFKNLPKEYEPSFYRYHLTGAMSTLM</sequence>
<organism evidence="1 2">
    <name type="scientific">Allacma fusca</name>
    <dbReference type="NCBI Taxonomy" id="39272"/>
    <lineage>
        <taxon>Eukaryota</taxon>
        <taxon>Metazoa</taxon>
        <taxon>Ecdysozoa</taxon>
        <taxon>Arthropoda</taxon>
        <taxon>Hexapoda</taxon>
        <taxon>Collembola</taxon>
        <taxon>Symphypleona</taxon>
        <taxon>Sminthuridae</taxon>
        <taxon>Allacma</taxon>
    </lineage>
</organism>
<dbReference type="EMBL" id="CAJVCH010070579">
    <property type="protein sequence ID" value="CAG7720435.1"/>
    <property type="molecule type" value="Genomic_DNA"/>
</dbReference>
<accession>A0A8J2NZV3</accession>
<name>A0A8J2NZV3_9HEXA</name>
<feature type="non-terminal residue" evidence="1">
    <location>
        <position position="1"/>
    </location>
</feature>
<evidence type="ECO:0000313" key="2">
    <source>
        <dbReference type="Proteomes" id="UP000708208"/>
    </source>
</evidence>
<dbReference type="AlphaFoldDB" id="A0A8J2NZV3"/>